<dbReference type="InterPro" id="IPR016130">
    <property type="entry name" value="Tyr_Pase_AS"/>
</dbReference>
<dbReference type="PROSITE" id="PS50056">
    <property type="entry name" value="TYR_PHOSPHATASE_2"/>
    <property type="match status" value="1"/>
</dbReference>
<gene>
    <name evidence="9" type="ORF">SSX86_016201</name>
</gene>
<evidence type="ECO:0000313" key="9">
    <source>
        <dbReference type="EMBL" id="KAK9064819.1"/>
    </source>
</evidence>
<dbReference type="GO" id="GO:0005829">
    <property type="term" value="C:cytosol"/>
    <property type="evidence" value="ECO:0007669"/>
    <property type="project" value="TreeGrafter"/>
</dbReference>
<dbReference type="InterPro" id="IPR000387">
    <property type="entry name" value="Tyr_Pase_dom"/>
</dbReference>
<keyword evidence="3" id="KW-0904">Protein phosphatase</keyword>
<dbReference type="CDD" id="cd14509">
    <property type="entry name" value="PTP_PTEN"/>
    <property type="match status" value="1"/>
</dbReference>
<dbReference type="AlphaFoldDB" id="A0AAP0CXM4"/>
<dbReference type="InterPro" id="IPR035892">
    <property type="entry name" value="C2_domain_sf"/>
</dbReference>
<feature type="domain" description="C2 tensin-type" evidence="8">
    <location>
        <begin position="235"/>
        <end position="373"/>
    </location>
</feature>
<dbReference type="InterPro" id="IPR014020">
    <property type="entry name" value="Tensin_C2-dom"/>
</dbReference>
<dbReference type="SUPFAM" id="SSF49562">
    <property type="entry name" value="C2 domain (Calcium/lipid-binding domain, CaLB)"/>
    <property type="match status" value="1"/>
</dbReference>
<keyword evidence="2" id="KW-0378">Hydrolase</keyword>
<evidence type="ECO:0000256" key="1">
    <source>
        <dbReference type="ARBA" id="ARBA00007881"/>
    </source>
</evidence>
<dbReference type="Gene3D" id="3.90.190.10">
    <property type="entry name" value="Protein tyrosine phosphatase superfamily"/>
    <property type="match status" value="1"/>
</dbReference>
<name>A0AAP0CXM4_9ASTR</name>
<dbReference type="SUPFAM" id="SSF52799">
    <property type="entry name" value="(Phosphotyrosine protein) phosphatases II"/>
    <property type="match status" value="1"/>
</dbReference>
<comment type="similarity">
    <text evidence="1">Belongs to the PTEN phosphatase protein family.</text>
</comment>
<feature type="region of interest" description="Disordered" evidence="5">
    <location>
        <begin position="375"/>
        <end position="397"/>
    </location>
</feature>
<evidence type="ECO:0000313" key="10">
    <source>
        <dbReference type="Proteomes" id="UP001408789"/>
    </source>
</evidence>
<dbReference type="PANTHER" id="PTHR12305:SF60">
    <property type="entry name" value="PHOSPHATIDYLINOSITOL 3,4,5-TRISPHOSPHATE 3-PHOSPHATASE TPTE2-RELATED"/>
    <property type="match status" value="1"/>
</dbReference>
<dbReference type="GO" id="GO:0004725">
    <property type="term" value="F:protein tyrosine phosphatase activity"/>
    <property type="evidence" value="ECO:0007669"/>
    <property type="project" value="TreeGrafter"/>
</dbReference>
<dbReference type="InterPro" id="IPR029021">
    <property type="entry name" value="Prot-tyrosine_phosphatase-like"/>
</dbReference>
<dbReference type="PROSITE" id="PS51181">
    <property type="entry name" value="PPASE_TENSIN"/>
    <property type="match status" value="1"/>
</dbReference>
<evidence type="ECO:0000256" key="2">
    <source>
        <dbReference type="ARBA" id="ARBA00022801"/>
    </source>
</evidence>
<dbReference type="SMART" id="SM01326">
    <property type="entry name" value="PTEN_C2"/>
    <property type="match status" value="1"/>
</dbReference>
<dbReference type="InterPro" id="IPR045101">
    <property type="entry name" value="PTP_PTEN"/>
</dbReference>
<evidence type="ECO:0000256" key="3">
    <source>
        <dbReference type="ARBA" id="ARBA00022912"/>
    </source>
</evidence>
<evidence type="ECO:0000259" key="6">
    <source>
        <dbReference type="PROSITE" id="PS50056"/>
    </source>
</evidence>
<evidence type="ECO:0000256" key="4">
    <source>
        <dbReference type="ARBA" id="ARBA00023098"/>
    </source>
</evidence>
<dbReference type="EMBL" id="JBCNJP010000017">
    <property type="protein sequence ID" value="KAK9064819.1"/>
    <property type="molecule type" value="Genomic_DNA"/>
</dbReference>
<organism evidence="9 10">
    <name type="scientific">Deinandra increscens subsp. villosa</name>
    <dbReference type="NCBI Taxonomy" id="3103831"/>
    <lineage>
        <taxon>Eukaryota</taxon>
        <taxon>Viridiplantae</taxon>
        <taxon>Streptophyta</taxon>
        <taxon>Embryophyta</taxon>
        <taxon>Tracheophyta</taxon>
        <taxon>Spermatophyta</taxon>
        <taxon>Magnoliopsida</taxon>
        <taxon>eudicotyledons</taxon>
        <taxon>Gunneridae</taxon>
        <taxon>Pentapetalae</taxon>
        <taxon>asterids</taxon>
        <taxon>campanulids</taxon>
        <taxon>Asterales</taxon>
        <taxon>Asteraceae</taxon>
        <taxon>Asteroideae</taxon>
        <taxon>Heliantheae alliance</taxon>
        <taxon>Madieae</taxon>
        <taxon>Madiinae</taxon>
        <taxon>Deinandra</taxon>
    </lineage>
</organism>
<sequence>MGANASALNQDALANQYQLINYVSNSIYIRRLVSQKRRRLLVGGYDLDMSYITPRILAMSFPAERMKAIYRNPMWEVKDVLEMRHRGHYKVYNLCIEEDYDPSHFNGRVERFPFDDNHVPHLPLVKEFCESVHSWLSSDPKNIVVIHCMAGKGRTGLMVCSYLVYTGMLAEEALQLYADKRTTNNLGVTIPSQRRYVDYWQKSLSFPNDCPPDVNVPEPSSRVLQQIRIYDAKNVQTIFFVLSEMQEVPGERYRPSTHKCKNYCSRKVKDVDIDSFGQFYTFIKEEDTSEQEKSDEESCLDCCFDKTLQVTGDIRVTFYEKNLGGRLFYACFNTAFIENNSLQFSILQLDKVGSKAKAIAGPEFRVELHFGPAESNLNQSVSDPSDGCNVSSEGGDC</sequence>
<evidence type="ECO:0000259" key="8">
    <source>
        <dbReference type="PROSITE" id="PS51182"/>
    </source>
</evidence>
<evidence type="ECO:0000256" key="5">
    <source>
        <dbReference type="SAM" id="MobiDB-lite"/>
    </source>
</evidence>
<dbReference type="Gene3D" id="2.60.40.1110">
    <property type="match status" value="1"/>
</dbReference>
<proteinExistence type="inferred from homology"/>
<protein>
    <recommendedName>
        <fullName evidence="11">Phosphatidylinositol-3,4,5-trisphosphate 3-phosphatase</fullName>
    </recommendedName>
</protein>
<keyword evidence="10" id="KW-1185">Reference proteome</keyword>
<dbReference type="Proteomes" id="UP001408789">
    <property type="component" value="Unassembled WGS sequence"/>
</dbReference>
<comment type="caution">
    <text evidence="9">The sequence shown here is derived from an EMBL/GenBank/DDBJ whole genome shotgun (WGS) entry which is preliminary data.</text>
</comment>
<dbReference type="InterPro" id="IPR051281">
    <property type="entry name" value="Dual-spec_lipid-protein_phosph"/>
</dbReference>
<dbReference type="PROSITE" id="PS00383">
    <property type="entry name" value="TYR_PHOSPHATASE_1"/>
    <property type="match status" value="1"/>
</dbReference>
<dbReference type="Pfam" id="PF22785">
    <property type="entry name" value="Tc-R-P"/>
    <property type="match status" value="1"/>
</dbReference>
<dbReference type="FunFam" id="3.90.190.10:FF:000029">
    <property type="entry name" value="Phosphatidylinositol 3,4,5-trisphosphate 3-phosphatase and dual-specificity protein phosphatase PTEN"/>
    <property type="match status" value="1"/>
</dbReference>
<accession>A0AAP0CXM4</accession>
<keyword evidence="4" id="KW-0443">Lipid metabolism</keyword>
<feature type="domain" description="Tyrosine specific protein phosphatases" evidence="6">
    <location>
        <begin position="126"/>
        <end position="181"/>
    </location>
</feature>
<reference evidence="9 10" key="1">
    <citation type="submission" date="2024-04" db="EMBL/GenBank/DDBJ databases">
        <title>The reference genome of an endangered Asteraceae, Deinandra increscens subsp. villosa, native to the Central Coast of California.</title>
        <authorList>
            <person name="Guilliams M."/>
            <person name="Hasenstab-Lehman K."/>
            <person name="Meyer R."/>
            <person name="Mcevoy S."/>
        </authorList>
    </citation>
    <scope>NUCLEOTIDE SEQUENCE [LARGE SCALE GENOMIC DNA]</scope>
    <source>
        <tissue evidence="9">Leaf</tissue>
    </source>
</reference>
<dbReference type="PANTHER" id="PTHR12305">
    <property type="entry name" value="PHOSPHATASE WITH HOMOLOGY TO TENSIN"/>
    <property type="match status" value="1"/>
</dbReference>
<evidence type="ECO:0000259" key="7">
    <source>
        <dbReference type="PROSITE" id="PS51181"/>
    </source>
</evidence>
<dbReference type="PROSITE" id="PS51182">
    <property type="entry name" value="C2_TENSIN"/>
    <property type="match status" value="1"/>
</dbReference>
<dbReference type="GO" id="GO:0016314">
    <property type="term" value="F:phosphatidylinositol-3,4,5-trisphosphate 3-phosphatase activity"/>
    <property type="evidence" value="ECO:0007669"/>
    <property type="project" value="TreeGrafter"/>
</dbReference>
<feature type="domain" description="Phosphatase tensin-type" evidence="7">
    <location>
        <begin position="38"/>
        <end position="207"/>
    </location>
</feature>
<evidence type="ECO:0008006" key="11">
    <source>
        <dbReference type="Google" id="ProtNLM"/>
    </source>
</evidence>
<dbReference type="GO" id="GO:0046856">
    <property type="term" value="P:phosphatidylinositol dephosphorylation"/>
    <property type="evidence" value="ECO:0007669"/>
    <property type="project" value="TreeGrafter"/>
</dbReference>
<dbReference type="InterPro" id="IPR029023">
    <property type="entry name" value="Tensin_phosphatase"/>
</dbReference>
<dbReference type="Pfam" id="PF10409">
    <property type="entry name" value="PTEN_C2"/>
    <property type="match status" value="1"/>
</dbReference>